<evidence type="ECO:0000256" key="1">
    <source>
        <dbReference type="SAM" id="MobiDB-lite"/>
    </source>
</evidence>
<feature type="region of interest" description="Disordered" evidence="1">
    <location>
        <begin position="1"/>
        <end position="88"/>
    </location>
</feature>
<dbReference type="EMBL" id="CP119878">
    <property type="protein sequence ID" value="WFD34362.1"/>
    <property type="molecule type" value="Genomic_DNA"/>
</dbReference>
<dbReference type="AlphaFoldDB" id="A0AAF0J5C1"/>
<proteinExistence type="predicted"/>
<dbReference type="InterPro" id="IPR016024">
    <property type="entry name" value="ARM-type_fold"/>
</dbReference>
<sequence length="1111" mass="121515">MSRSVRPRRSAALAASAALSRESSPESSPARTRRAPPRRAQSPDNDSDSSLSSLSDDEPAPKRARAPARSRAKNPAKRKRAPAGGAAVDVTLLRDNELYASVMDPDNGEDAAENWVVLFQTDPADAVAQLATPAVIDQDMIRDASSAEDRVAEIQDEFSQNAPAQYPIVSRAKTMRHVRRAAADLVAKLLHDASEAEIASHDDLLPMLQPWLCALTASPLRALRHTATVVVLWLLKGLSGLREQTQTELGIAERQQQAEQDKAHANETRLAHMRQKIDTLDDVREFIDTRMDELVHDIFVPRFRDLDGAIRSECMTHLEELCATYPGQYLQTFYFRLIGGALLDPATNVRLHALRAVQSALIGDNFALVSPFISEFKRRLVDIALGDVEMSVRIAAFALLERANAHGMLASEERSSLAVHVFDVEPRVRVAAAAFLATLVEADTQDDAEAPIARVRRLVTLLMDYSRQLDTLDESPPAQVFDEEDIPLLTASLGRVGIALEALWEAAPSLRAWAPYFDLLLNESDDRSLSPEEESVAVEAAVAAVRLVRDSVVEEDEVSPLEACSTALIDLLPKLLSRFATDAPRITDLLLIPQFMDLDVFAETRNVAVYDALWDSICAHFLRHVEPTLLHNAAESLKMLSASNVSLGTGPAKLRALVDTVLGSLLGVLRGRSLETSVFTEDDMHNIRASLLRLYALTTAVNIGTLDEPPADCSELPWDQLVAIARRGRLGQEREVQAVRVALKTLALALMWHVKQVTSESDGIDLLLSHRDTLLGALYDYTGNTDENVSVSLCTTACYLTTVLHALFFKVGADTGEAEDDSSEQLQSTENTRLQLSFPEHVQQLCADTIQRELTNCLAQIAAVATPEASAHTRKTRRDAGLVPLAVLMLQRRVDTLATPVVGAIRIGAMDIKHIPAVLGLYACFDSAYNNLCHDLVTVLRDDALHLQRAWVVCATLLESLKQSFARHASHTSDGTEAQYVSLSRQLSNATMIRGPGFSIVKSIDADAMITLHVSGVQFIVQSIQEGMQPGVACAFFKGLANILTTLVPGDAIKMSLRQRFSAADLEPTAGAKEWEPFFSYEKRLLNLASKDPSLVQEVASGTAPESIAEE</sequence>
<dbReference type="InterPro" id="IPR020839">
    <property type="entry name" value="SCD"/>
</dbReference>
<name>A0AAF0J5C1_9BASI</name>
<gene>
    <name evidence="3" type="primary">IRR1</name>
    <name evidence="3" type="ORF">MCUN1_001201</name>
</gene>
<feature type="compositionally biased region" description="Basic residues" evidence="1">
    <location>
        <begin position="62"/>
        <end position="81"/>
    </location>
</feature>
<dbReference type="PANTHER" id="PTHR11199:SF0">
    <property type="entry name" value="LD34181P-RELATED"/>
    <property type="match status" value="1"/>
</dbReference>
<dbReference type="Pfam" id="PF08514">
    <property type="entry name" value="STAG"/>
    <property type="match status" value="1"/>
</dbReference>
<feature type="compositionally biased region" description="Low complexity" evidence="1">
    <location>
        <begin position="10"/>
        <end position="30"/>
    </location>
</feature>
<dbReference type="GO" id="GO:0003682">
    <property type="term" value="F:chromatin binding"/>
    <property type="evidence" value="ECO:0007669"/>
    <property type="project" value="TreeGrafter"/>
</dbReference>
<dbReference type="InterPro" id="IPR039662">
    <property type="entry name" value="Cohesin_Scc3/SA"/>
</dbReference>
<accession>A0AAF0J5C1</accession>
<protein>
    <submittedName>
        <fullName evidence="3">Cohesin complex subunit</fullName>
    </submittedName>
</protein>
<feature type="compositionally biased region" description="Low complexity" evidence="1">
    <location>
        <begin position="38"/>
        <end position="54"/>
    </location>
</feature>
<dbReference type="GO" id="GO:0000785">
    <property type="term" value="C:chromatin"/>
    <property type="evidence" value="ECO:0007669"/>
    <property type="project" value="TreeGrafter"/>
</dbReference>
<dbReference type="Pfam" id="PF24571">
    <property type="entry name" value="HEAT_SCC3-SA"/>
    <property type="match status" value="1"/>
</dbReference>
<dbReference type="Proteomes" id="UP001219933">
    <property type="component" value="Chromosome 2"/>
</dbReference>
<dbReference type="InterPro" id="IPR011989">
    <property type="entry name" value="ARM-like"/>
</dbReference>
<dbReference type="SUPFAM" id="SSF48371">
    <property type="entry name" value="ARM repeat"/>
    <property type="match status" value="1"/>
</dbReference>
<dbReference type="GO" id="GO:0007062">
    <property type="term" value="P:sister chromatid cohesion"/>
    <property type="evidence" value="ECO:0007669"/>
    <property type="project" value="UniProtKB-ARBA"/>
</dbReference>
<reference evidence="3" key="1">
    <citation type="submission" date="2023-03" db="EMBL/GenBank/DDBJ databases">
        <title>Mating type loci evolution in Malassezia.</title>
        <authorList>
            <person name="Coelho M.A."/>
        </authorList>
    </citation>
    <scope>NUCLEOTIDE SEQUENCE</scope>
    <source>
        <strain evidence="3">CBS 11721</strain>
    </source>
</reference>
<keyword evidence="4" id="KW-1185">Reference proteome</keyword>
<evidence type="ECO:0000259" key="2">
    <source>
        <dbReference type="PROSITE" id="PS51425"/>
    </source>
</evidence>
<evidence type="ECO:0000313" key="4">
    <source>
        <dbReference type="Proteomes" id="UP001219933"/>
    </source>
</evidence>
<dbReference type="GO" id="GO:0005634">
    <property type="term" value="C:nucleus"/>
    <property type="evidence" value="ECO:0007669"/>
    <property type="project" value="TreeGrafter"/>
</dbReference>
<dbReference type="Gene3D" id="1.25.10.10">
    <property type="entry name" value="Leucine-rich Repeat Variant"/>
    <property type="match status" value="1"/>
</dbReference>
<dbReference type="PROSITE" id="PS51425">
    <property type="entry name" value="SCD"/>
    <property type="match status" value="1"/>
</dbReference>
<feature type="domain" description="SCD" evidence="2">
    <location>
        <begin position="299"/>
        <end position="383"/>
    </location>
</feature>
<organism evidence="3 4">
    <name type="scientific">Malassezia cuniculi</name>
    <dbReference type="NCBI Taxonomy" id="948313"/>
    <lineage>
        <taxon>Eukaryota</taxon>
        <taxon>Fungi</taxon>
        <taxon>Dikarya</taxon>
        <taxon>Basidiomycota</taxon>
        <taxon>Ustilaginomycotina</taxon>
        <taxon>Malasseziomycetes</taxon>
        <taxon>Malasseziales</taxon>
        <taxon>Malasseziaceae</taxon>
        <taxon>Malassezia</taxon>
    </lineage>
</organism>
<dbReference type="InterPro" id="IPR056396">
    <property type="entry name" value="HEAT_SCC3-SA"/>
</dbReference>
<dbReference type="InterPro" id="IPR013721">
    <property type="entry name" value="STAG"/>
</dbReference>
<evidence type="ECO:0000313" key="3">
    <source>
        <dbReference type="EMBL" id="WFD34362.1"/>
    </source>
</evidence>
<dbReference type="Pfam" id="PF21581">
    <property type="entry name" value="SCD"/>
    <property type="match status" value="1"/>
</dbReference>
<dbReference type="PANTHER" id="PTHR11199">
    <property type="entry name" value="STROMAL ANTIGEN"/>
    <property type="match status" value="1"/>
</dbReference>
<dbReference type="GO" id="GO:0008278">
    <property type="term" value="C:cohesin complex"/>
    <property type="evidence" value="ECO:0007669"/>
    <property type="project" value="TreeGrafter"/>
</dbReference>